<evidence type="ECO:0000313" key="4">
    <source>
        <dbReference type="Proteomes" id="UP000256970"/>
    </source>
</evidence>
<dbReference type="GO" id="GO:0005506">
    <property type="term" value="F:iron ion binding"/>
    <property type="evidence" value="ECO:0007669"/>
    <property type="project" value="InterPro"/>
</dbReference>
<dbReference type="EMBL" id="FNXT01000569">
    <property type="protein sequence ID" value="SZX65213.1"/>
    <property type="molecule type" value="Genomic_DNA"/>
</dbReference>
<dbReference type="Pfam" id="PF00067">
    <property type="entry name" value="p450"/>
    <property type="match status" value="1"/>
</dbReference>
<dbReference type="PROSITE" id="PS00086">
    <property type="entry name" value="CYTOCHROME_P450"/>
    <property type="match status" value="1"/>
</dbReference>
<keyword evidence="1 2" id="KW-0349">Heme</keyword>
<dbReference type="InterPro" id="IPR017972">
    <property type="entry name" value="Cyt_P450_CS"/>
</dbReference>
<dbReference type="PANTHER" id="PTHR24301">
    <property type="entry name" value="THROMBOXANE-A SYNTHASE"/>
    <property type="match status" value="1"/>
</dbReference>
<dbReference type="Proteomes" id="UP000256970">
    <property type="component" value="Unassembled WGS sequence"/>
</dbReference>
<dbReference type="CDD" id="cd00302">
    <property type="entry name" value="cytochrome_P450"/>
    <property type="match status" value="1"/>
</dbReference>
<gene>
    <name evidence="3" type="ORF">BQ4739_LOCUS5659</name>
</gene>
<accession>A0A383VJT9</accession>
<dbReference type="SUPFAM" id="SSF48264">
    <property type="entry name" value="Cytochrome P450"/>
    <property type="match status" value="1"/>
</dbReference>
<evidence type="ECO:0008006" key="5">
    <source>
        <dbReference type="Google" id="ProtNLM"/>
    </source>
</evidence>
<dbReference type="InterPro" id="IPR001128">
    <property type="entry name" value="Cyt_P450"/>
</dbReference>
<keyword evidence="4" id="KW-1185">Reference proteome</keyword>
<protein>
    <recommendedName>
        <fullName evidence="5">Cytochrome P450</fullName>
    </recommendedName>
</protein>
<keyword evidence="1 2" id="KW-0479">Metal-binding</keyword>
<feature type="binding site" description="axial binding residue" evidence="1">
    <location>
        <position position="444"/>
    </location>
    <ligand>
        <name>heme</name>
        <dbReference type="ChEBI" id="CHEBI:30413"/>
    </ligand>
    <ligandPart>
        <name>Fe</name>
        <dbReference type="ChEBI" id="CHEBI:18248"/>
    </ligandPart>
</feature>
<dbReference type="InterPro" id="IPR002401">
    <property type="entry name" value="Cyt_P450_E_grp-I"/>
</dbReference>
<dbReference type="GO" id="GO:0004497">
    <property type="term" value="F:monooxygenase activity"/>
    <property type="evidence" value="ECO:0007669"/>
    <property type="project" value="UniProtKB-KW"/>
</dbReference>
<evidence type="ECO:0000256" key="1">
    <source>
        <dbReference type="PIRSR" id="PIRSR602401-1"/>
    </source>
</evidence>
<evidence type="ECO:0000256" key="2">
    <source>
        <dbReference type="RuleBase" id="RU000461"/>
    </source>
</evidence>
<comment type="similarity">
    <text evidence="2">Belongs to the cytochrome P450 family.</text>
</comment>
<sequence>MLDLLDIPTPWGSPFIGLGHLLQMALHVSNGHEQFLKWHEVYGPIVRLRLLYRDVVIVADPQVASELLGKGPNECPRRTPEYTLFNAAHGMPGYGAILTEQDEERWKAIRRAIAPAFTLSAVRDLFPTIVTCYSEVCKRISSGEAVQYSKPRSSSSSSSSEPEVLIDEEIFAATLRVLSDGFLRMPQQGVFDAHKTAADASSLIAITNTFVTQPWKRWLYLGMPWLCKESRTFHAQRRHMMSVTHQIAQHIESLRPTASAADFSLGASLSRLREPSSGQLFSTQALQAEVFLEIVGQESVPWTVAWTLYLLTQHPEAEQAVLQELVAAGLPCNGDLAAVTAALSMDSLRQLPFLTAVLHEAMRLFPAGVAATPRMCEKVTKVGPYQVPAGVIVFPCLYSILNYSANWDSPQQFKPERWQDPSAATDPRTGSPRFVPFGIGPKACVAQQLAMVQCKVLLVLLLSCFSWRLAPRMGGPQGVLSQTVAALELRVAQGMWLTPTPRSAAAQ</sequence>
<evidence type="ECO:0000313" key="3">
    <source>
        <dbReference type="EMBL" id="SZX65213.1"/>
    </source>
</evidence>
<dbReference type="GO" id="GO:0016705">
    <property type="term" value="F:oxidoreductase activity, acting on paired donors, with incorporation or reduction of molecular oxygen"/>
    <property type="evidence" value="ECO:0007669"/>
    <property type="project" value="InterPro"/>
</dbReference>
<dbReference type="PRINTS" id="PR00385">
    <property type="entry name" value="P450"/>
</dbReference>
<keyword evidence="2" id="KW-0560">Oxidoreductase</keyword>
<dbReference type="GO" id="GO:0020037">
    <property type="term" value="F:heme binding"/>
    <property type="evidence" value="ECO:0007669"/>
    <property type="project" value="InterPro"/>
</dbReference>
<dbReference type="Gene3D" id="1.10.630.10">
    <property type="entry name" value="Cytochrome P450"/>
    <property type="match status" value="1"/>
</dbReference>
<comment type="cofactor">
    <cofactor evidence="1">
        <name>heme</name>
        <dbReference type="ChEBI" id="CHEBI:30413"/>
    </cofactor>
</comment>
<name>A0A383VJT9_TETOB</name>
<keyword evidence="1 2" id="KW-0408">Iron</keyword>
<dbReference type="PRINTS" id="PR00463">
    <property type="entry name" value="EP450I"/>
</dbReference>
<dbReference type="AlphaFoldDB" id="A0A383VJT9"/>
<keyword evidence="2" id="KW-0503">Monooxygenase</keyword>
<organism evidence="3 4">
    <name type="scientific">Tetradesmus obliquus</name>
    <name type="common">Green alga</name>
    <name type="synonym">Acutodesmus obliquus</name>
    <dbReference type="NCBI Taxonomy" id="3088"/>
    <lineage>
        <taxon>Eukaryota</taxon>
        <taxon>Viridiplantae</taxon>
        <taxon>Chlorophyta</taxon>
        <taxon>core chlorophytes</taxon>
        <taxon>Chlorophyceae</taxon>
        <taxon>CS clade</taxon>
        <taxon>Sphaeropleales</taxon>
        <taxon>Scenedesmaceae</taxon>
        <taxon>Tetradesmus</taxon>
    </lineage>
</organism>
<dbReference type="STRING" id="3088.A0A383VJT9"/>
<dbReference type="PANTHER" id="PTHR24301:SF2">
    <property type="entry name" value="THROMBOXANE-A SYNTHASE"/>
    <property type="match status" value="1"/>
</dbReference>
<proteinExistence type="inferred from homology"/>
<dbReference type="InterPro" id="IPR036396">
    <property type="entry name" value="Cyt_P450_sf"/>
</dbReference>
<reference evidence="3 4" key="1">
    <citation type="submission" date="2016-10" db="EMBL/GenBank/DDBJ databases">
        <authorList>
            <person name="Cai Z."/>
        </authorList>
    </citation>
    <scope>NUCLEOTIDE SEQUENCE [LARGE SCALE GENOMIC DNA]</scope>
</reference>